<sequence>MEITSKLTKQIDEMRYVTADNAWRYRTILRYFYFQYEKMKYWMYKEEIYDELKKHEEFSEYTMDQCKQDLDVLISWRNLLAIQDTAKVATVEEFKNKQFRYQLSEYSVEIERLTLKLENLFVESASLEPSLLERIREELRKVADMYDTDAKEVGSWWSSLNNDFKRLNQNYQDYIRDLYSLKAEEMMKTREFLVFKDKFIDYLRDFIKGLQYNSNAIEYILRNLSEEKVTTVLEKAVEYEQSIPRIDLEISEKVIRDNIYGRWENLSEWFLGSGSAESEASKLLNITNEIIRKITRFASQIAESRNSAANRKEEYKKLCELFLKCDSIGEANKLSSLAFGIFNMKHIKGETIRETESINSGIFEESPTVKKIKPRIRTYREKTSRNPIISNEKRKSEMLSRVIKQREEERKIMDSYIVEGIIDFSKLPEIDASVRTTLLRWLTKGMNSADHRGKTEDGRIYKIESPTDKNDKCCLKCSDGTLEMPAYILRFERVIG</sequence>
<dbReference type="Pfam" id="PF09660">
    <property type="entry name" value="DUF2397"/>
    <property type="match status" value="1"/>
</dbReference>
<dbReference type="NCBIfam" id="TIGR02677">
    <property type="entry name" value="TIGR02677 family protein"/>
    <property type="match status" value="1"/>
</dbReference>
<accession>A0A1V4ILP7</accession>
<evidence type="ECO:0000313" key="1">
    <source>
        <dbReference type="EMBL" id="OPJ60961.1"/>
    </source>
</evidence>
<keyword evidence="2" id="KW-1185">Reference proteome</keyword>
<dbReference type="RefSeq" id="WP_242954408.1">
    <property type="nucleotide sequence ID" value="NZ_MZGV01000026.1"/>
</dbReference>
<dbReference type="Proteomes" id="UP000190080">
    <property type="component" value="Unassembled WGS sequence"/>
</dbReference>
<dbReference type="EMBL" id="MZGV01000026">
    <property type="protein sequence ID" value="OPJ60961.1"/>
    <property type="molecule type" value="Genomic_DNA"/>
</dbReference>
<name>A0A1V4ILP7_9CLOT</name>
<evidence type="ECO:0000313" key="2">
    <source>
        <dbReference type="Proteomes" id="UP000190080"/>
    </source>
</evidence>
<reference evidence="1 2" key="1">
    <citation type="submission" date="2017-03" db="EMBL/GenBank/DDBJ databases">
        <title>Genome sequence of Clostridium oryzae DSM 28571.</title>
        <authorList>
            <person name="Poehlein A."/>
            <person name="Daniel R."/>
        </authorList>
    </citation>
    <scope>NUCLEOTIDE SEQUENCE [LARGE SCALE GENOMIC DNA]</scope>
    <source>
        <strain evidence="1 2">DSM 28571</strain>
    </source>
</reference>
<gene>
    <name evidence="1" type="ORF">CLORY_25090</name>
</gene>
<evidence type="ECO:0008006" key="3">
    <source>
        <dbReference type="Google" id="ProtNLM"/>
    </source>
</evidence>
<proteinExistence type="predicted"/>
<dbReference type="STRING" id="1450648.CLORY_25090"/>
<dbReference type="AlphaFoldDB" id="A0A1V4ILP7"/>
<organism evidence="1 2">
    <name type="scientific">Clostridium oryzae</name>
    <dbReference type="NCBI Taxonomy" id="1450648"/>
    <lineage>
        <taxon>Bacteria</taxon>
        <taxon>Bacillati</taxon>
        <taxon>Bacillota</taxon>
        <taxon>Clostridia</taxon>
        <taxon>Eubacteriales</taxon>
        <taxon>Clostridiaceae</taxon>
        <taxon>Clostridium</taxon>
    </lineage>
</organism>
<protein>
    <recommendedName>
        <fullName evidence="3">TIGR02677 family protein</fullName>
    </recommendedName>
</protein>
<comment type="caution">
    <text evidence="1">The sequence shown here is derived from an EMBL/GenBank/DDBJ whole genome shotgun (WGS) entry which is preliminary data.</text>
</comment>
<dbReference type="InterPro" id="IPR013493">
    <property type="entry name" value="CHP02677"/>
</dbReference>